<evidence type="ECO:0000259" key="1">
    <source>
        <dbReference type="Pfam" id="PF10551"/>
    </source>
</evidence>
<dbReference type="InterPro" id="IPR018289">
    <property type="entry name" value="MULE_transposase_dom"/>
</dbReference>
<evidence type="ECO:0000313" key="2">
    <source>
        <dbReference type="EMBL" id="KAF9763292.1"/>
    </source>
</evidence>
<proteinExistence type="predicted"/>
<reference evidence="2 3" key="1">
    <citation type="journal article" date="2020" name="Genome Biol. Evol.">
        <title>Comparative genomics of strictly vertically transmitted, feminizing microsporidia endosymbionts of amphipod crustaceans.</title>
        <authorList>
            <person name="Cormier A."/>
            <person name="Chebbi M.A."/>
            <person name="Giraud I."/>
            <person name="Wattier R."/>
            <person name="Teixeira M."/>
            <person name="Gilbert C."/>
            <person name="Rigaud T."/>
            <person name="Cordaux R."/>
        </authorList>
    </citation>
    <scope>NUCLEOTIDE SEQUENCE [LARGE SCALE GENOMIC DNA]</scope>
    <source>
        <strain evidence="2 3">Ou3-Ou53</strain>
    </source>
</reference>
<dbReference type="OrthoDB" id="2194573at2759"/>
<organism evidence="2 3">
    <name type="scientific">Nosema granulosis</name>
    <dbReference type="NCBI Taxonomy" id="83296"/>
    <lineage>
        <taxon>Eukaryota</taxon>
        <taxon>Fungi</taxon>
        <taxon>Fungi incertae sedis</taxon>
        <taxon>Microsporidia</taxon>
        <taxon>Nosematidae</taxon>
        <taxon>Nosema</taxon>
    </lineage>
</organism>
<dbReference type="Proteomes" id="UP000740883">
    <property type="component" value="Unassembled WGS sequence"/>
</dbReference>
<evidence type="ECO:0000313" key="3">
    <source>
        <dbReference type="Proteomes" id="UP000740883"/>
    </source>
</evidence>
<protein>
    <recommendedName>
        <fullName evidence="1">MULE transposase domain-containing protein</fullName>
    </recommendedName>
</protein>
<comment type="caution">
    <text evidence="2">The sequence shown here is derived from an EMBL/GenBank/DDBJ whole genome shotgun (WGS) entry which is preliminary data.</text>
</comment>
<dbReference type="AlphaFoldDB" id="A0A9P6H1B1"/>
<dbReference type="Pfam" id="PF10551">
    <property type="entry name" value="MULE"/>
    <property type="match status" value="1"/>
</dbReference>
<gene>
    <name evidence="2" type="ORF">NGRA_1364</name>
</gene>
<dbReference type="EMBL" id="SBJO01000083">
    <property type="protein sequence ID" value="KAF9763292.1"/>
    <property type="molecule type" value="Genomic_DNA"/>
</dbReference>
<accession>A0A9P6H1B1</accession>
<sequence length="139" mass="15974">MYGNYGDQMIPLLYCFLESIAEATYVRMFNAIHSNLAKYEIFLNPTNIQIDYEVAAFNAIKRCFPDSSISGCLFHFAQALWRKVAELGLTSLLNDDLSFCNSVELIAALALVPVSELEECWEYNLQRRIVFTDECNQFF</sequence>
<keyword evidence="3" id="KW-1185">Reference proteome</keyword>
<feature type="domain" description="MULE transposase" evidence="1">
    <location>
        <begin position="5"/>
        <end position="78"/>
    </location>
</feature>
<name>A0A9P6H1B1_9MICR</name>